<organism evidence="2 3">
    <name type="scientific">Portunus trituberculatus</name>
    <name type="common">Swimming crab</name>
    <name type="synonym">Neptunus trituberculatus</name>
    <dbReference type="NCBI Taxonomy" id="210409"/>
    <lineage>
        <taxon>Eukaryota</taxon>
        <taxon>Metazoa</taxon>
        <taxon>Ecdysozoa</taxon>
        <taxon>Arthropoda</taxon>
        <taxon>Crustacea</taxon>
        <taxon>Multicrustacea</taxon>
        <taxon>Malacostraca</taxon>
        <taxon>Eumalacostraca</taxon>
        <taxon>Eucarida</taxon>
        <taxon>Decapoda</taxon>
        <taxon>Pleocyemata</taxon>
        <taxon>Brachyura</taxon>
        <taxon>Eubrachyura</taxon>
        <taxon>Portunoidea</taxon>
        <taxon>Portunidae</taxon>
        <taxon>Portuninae</taxon>
        <taxon>Portunus</taxon>
    </lineage>
</organism>
<dbReference type="Pfam" id="PF02010">
    <property type="entry name" value="REJ"/>
    <property type="match status" value="1"/>
</dbReference>
<dbReference type="Proteomes" id="UP000324222">
    <property type="component" value="Unassembled WGS sequence"/>
</dbReference>
<name>A0A5B7HNZ8_PORTR</name>
<gene>
    <name evidence="2" type="ORF">E2C01_064667</name>
</gene>
<dbReference type="EMBL" id="VSRR010031095">
    <property type="protein sequence ID" value="MPC70418.1"/>
    <property type="molecule type" value="Genomic_DNA"/>
</dbReference>
<evidence type="ECO:0000259" key="1">
    <source>
        <dbReference type="Pfam" id="PF02010"/>
    </source>
</evidence>
<sequence>MVVVVVVAVVGSKRQRGSGRRGDPLRAHGAATNPLRPWKYVTWQTMQITAKAIPSEECENPPSNVTYCWYVTNQQGMQPSPVPCEIVTECEYVTGPSIQYDTYTLNRANYTVQVAAMLPGSGLAPRCFTGFFVVPPTPRIPLYIRGGPRSFLAHGIVVIFFFVGGGRDPDKRPGSDLMKLDIKWECHTDDLEAKKYCNGSMDNNSNMVFQKVTILEDEERLSDYKSYAMGYFTMSYFRHGFSYNLTVKAKELEWPYRTAETSLQERRLLNTGTTPPILITCSRPCELERLTPTEEVTFEILCYYNCLPGVDIMYEWAVFQNDKDSPVDLTVSSKEGKSRGVNMDKLTILPGTFRKGAKVIVQVKANYFPSNPKQINVYNDENSFYEYYQLTNR</sequence>
<accession>A0A5B7HNZ8</accession>
<evidence type="ECO:0000313" key="3">
    <source>
        <dbReference type="Proteomes" id="UP000324222"/>
    </source>
</evidence>
<evidence type="ECO:0000313" key="2">
    <source>
        <dbReference type="EMBL" id="MPC70418.1"/>
    </source>
</evidence>
<dbReference type="InterPro" id="IPR002859">
    <property type="entry name" value="PKD/REJ-like"/>
</dbReference>
<protein>
    <recommendedName>
        <fullName evidence="1">PKD/REJ-like domain-containing protein</fullName>
    </recommendedName>
</protein>
<dbReference type="AlphaFoldDB" id="A0A5B7HNZ8"/>
<comment type="caution">
    <text evidence="2">The sequence shown here is derived from an EMBL/GenBank/DDBJ whole genome shotgun (WGS) entry which is preliminary data.</text>
</comment>
<proteinExistence type="predicted"/>
<reference evidence="2 3" key="1">
    <citation type="submission" date="2019-05" db="EMBL/GenBank/DDBJ databases">
        <title>Another draft genome of Portunus trituberculatus and its Hox gene families provides insights of decapod evolution.</title>
        <authorList>
            <person name="Jeong J.-H."/>
            <person name="Song I."/>
            <person name="Kim S."/>
            <person name="Choi T."/>
            <person name="Kim D."/>
            <person name="Ryu S."/>
            <person name="Kim W."/>
        </authorList>
    </citation>
    <scope>NUCLEOTIDE SEQUENCE [LARGE SCALE GENOMIC DNA]</scope>
    <source>
        <tissue evidence="2">Muscle</tissue>
    </source>
</reference>
<feature type="domain" description="PKD/REJ-like" evidence="1">
    <location>
        <begin position="168"/>
        <end position="363"/>
    </location>
</feature>
<keyword evidence="3" id="KW-1185">Reference proteome</keyword>